<keyword evidence="1" id="KW-0812">Transmembrane</keyword>
<dbReference type="OrthoDB" id="5803809at2759"/>
<accession>A0A498SHH2</accession>
<sequence>MHVLFVPHIFELCAATIIMLALLIWPVYICRELTDTELEEAYISDEQCALELHKNLKLMKNDTVVEILQQFDDLTEKNITWLNIQNEYYYQRHSVNSICALLGLRERFGIANSHLGSAHLLIPIAGATITVFLLLTQITELISDKDESSSIGIKVLCGLICWLIISIPLTIIDYNWNGTNEILRNLGAPFPLEWKICKYVSWFWACIKAIELFSANCYKNIVIKFDKPLTLTVVDLPNDYTLIDENDPPYPNEYDTMDSSIDE</sequence>
<protein>
    <submittedName>
        <fullName evidence="2">Uncharacterized protein</fullName>
    </submittedName>
</protein>
<dbReference type="AlphaFoldDB" id="A0A498SHH2"/>
<keyword evidence="1" id="KW-0472">Membrane</keyword>
<gene>
    <name evidence="2" type="ORF">NAV_LOCUS4120</name>
</gene>
<dbReference type="Proteomes" id="UP000276991">
    <property type="component" value="Unassembled WGS sequence"/>
</dbReference>
<feature type="transmembrane region" description="Helical" evidence="1">
    <location>
        <begin position="6"/>
        <end position="28"/>
    </location>
</feature>
<feature type="transmembrane region" description="Helical" evidence="1">
    <location>
        <begin position="120"/>
        <end position="139"/>
    </location>
</feature>
<dbReference type="EMBL" id="UPTC01000583">
    <property type="protein sequence ID" value="VBB29317.1"/>
    <property type="molecule type" value="Genomic_DNA"/>
</dbReference>
<feature type="transmembrane region" description="Helical" evidence="1">
    <location>
        <begin position="151"/>
        <end position="174"/>
    </location>
</feature>
<proteinExistence type="predicted"/>
<keyword evidence="3" id="KW-1185">Reference proteome</keyword>
<reference evidence="2 3" key="1">
    <citation type="submission" date="2018-08" db="EMBL/GenBank/DDBJ databases">
        <authorList>
            <person name="Laetsch R D."/>
            <person name="Stevens L."/>
            <person name="Kumar S."/>
            <person name="Blaxter L. M."/>
        </authorList>
    </citation>
    <scope>NUCLEOTIDE SEQUENCE [LARGE SCALE GENOMIC DNA]</scope>
</reference>
<evidence type="ECO:0000313" key="2">
    <source>
        <dbReference type="EMBL" id="VBB29317.1"/>
    </source>
</evidence>
<evidence type="ECO:0000256" key="1">
    <source>
        <dbReference type="SAM" id="Phobius"/>
    </source>
</evidence>
<organism evidence="2 3">
    <name type="scientific">Acanthocheilonema viteae</name>
    <name type="common">Filarial nematode worm</name>
    <name type="synonym">Dipetalonema viteae</name>
    <dbReference type="NCBI Taxonomy" id="6277"/>
    <lineage>
        <taxon>Eukaryota</taxon>
        <taxon>Metazoa</taxon>
        <taxon>Ecdysozoa</taxon>
        <taxon>Nematoda</taxon>
        <taxon>Chromadorea</taxon>
        <taxon>Rhabditida</taxon>
        <taxon>Spirurina</taxon>
        <taxon>Spiruromorpha</taxon>
        <taxon>Filarioidea</taxon>
        <taxon>Onchocercidae</taxon>
        <taxon>Acanthocheilonema</taxon>
    </lineage>
</organism>
<keyword evidence="1" id="KW-1133">Transmembrane helix</keyword>
<name>A0A498SHH2_ACAVI</name>
<evidence type="ECO:0000313" key="3">
    <source>
        <dbReference type="Proteomes" id="UP000276991"/>
    </source>
</evidence>